<reference evidence="3 4" key="1">
    <citation type="submission" date="2019-08" db="EMBL/GenBank/DDBJ databases">
        <authorList>
            <person name="Dhanesh K."/>
            <person name="Kumar G."/>
            <person name="Sasikala C."/>
            <person name="Venkata Ramana C."/>
        </authorList>
    </citation>
    <scope>NUCLEOTIDE SEQUENCE [LARGE SCALE GENOMIC DNA]</scope>
    <source>
        <strain evidence="3 4">JC645</strain>
    </source>
</reference>
<proteinExistence type="predicted"/>
<feature type="signal peptide" evidence="2">
    <location>
        <begin position="1"/>
        <end position="24"/>
    </location>
</feature>
<protein>
    <submittedName>
        <fullName evidence="3">Uncharacterized protein</fullName>
    </submittedName>
</protein>
<evidence type="ECO:0000313" key="4">
    <source>
        <dbReference type="Proteomes" id="UP000324479"/>
    </source>
</evidence>
<name>A0A5M6D864_9BACT</name>
<dbReference type="RefSeq" id="WP_150076473.1">
    <property type="nucleotide sequence ID" value="NZ_VWOX01000005.1"/>
</dbReference>
<accession>A0A5M6D864</accession>
<keyword evidence="2" id="KW-0732">Signal</keyword>
<evidence type="ECO:0000256" key="2">
    <source>
        <dbReference type="SAM" id="SignalP"/>
    </source>
</evidence>
<feature type="region of interest" description="Disordered" evidence="1">
    <location>
        <begin position="52"/>
        <end position="75"/>
    </location>
</feature>
<feature type="chain" id="PRO_5024371575" evidence="2">
    <location>
        <begin position="25"/>
        <end position="194"/>
    </location>
</feature>
<evidence type="ECO:0000256" key="1">
    <source>
        <dbReference type="SAM" id="MobiDB-lite"/>
    </source>
</evidence>
<evidence type="ECO:0000313" key="3">
    <source>
        <dbReference type="EMBL" id="KAA5543721.1"/>
    </source>
</evidence>
<dbReference type="AlphaFoldDB" id="A0A5M6D864"/>
<keyword evidence="4" id="KW-1185">Reference proteome</keyword>
<gene>
    <name evidence="3" type="ORF">FYK55_11055</name>
</gene>
<organism evidence="3 4">
    <name type="scientific">Roseiconus nitratireducens</name>
    <dbReference type="NCBI Taxonomy" id="2605748"/>
    <lineage>
        <taxon>Bacteria</taxon>
        <taxon>Pseudomonadati</taxon>
        <taxon>Planctomycetota</taxon>
        <taxon>Planctomycetia</taxon>
        <taxon>Pirellulales</taxon>
        <taxon>Pirellulaceae</taxon>
        <taxon>Roseiconus</taxon>
    </lineage>
</organism>
<sequence length="194" mass="20877">MRLFLTAASTACLLILIAGASARAQNACRHCLATGSTNQGPANAGTTCCHGVDRDPGHPKKPEREMPGDRDLSGCPPQRYQMDDCERAGSPHSVAPWAKCSTSAKYSVWFVGGGEPSAHLPRLWPPSSDRGRARHSNAADGFGEGTWGMDYNGLFGKTNVWLNYTCGRRQGGEGAYATDGEPEFIGRLKEVFHH</sequence>
<dbReference type="Proteomes" id="UP000324479">
    <property type="component" value="Unassembled WGS sequence"/>
</dbReference>
<dbReference type="EMBL" id="VWOX01000005">
    <property type="protein sequence ID" value="KAA5543721.1"/>
    <property type="molecule type" value="Genomic_DNA"/>
</dbReference>
<feature type="compositionally biased region" description="Basic and acidic residues" evidence="1">
    <location>
        <begin position="52"/>
        <end position="72"/>
    </location>
</feature>
<comment type="caution">
    <text evidence="3">The sequence shown here is derived from an EMBL/GenBank/DDBJ whole genome shotgun (WGS) entry which is preliminary data.</text>
</comment>